<dbReference type="GO" id="GO:0008483">
    <property type="term" value="F:transaminase activity"/>
    <property type="evidence" value="ECO:0007669"/>
    <property type="project" value="UniProtKB-KW"/>
</dbReference>
<keyword evidence="3" id="KW-0032">Aminotransferase</keyword>
<evidence type="ECO:0000256" key="1">
    <source>
        <dbReference type="SAM" id="MobiDB-lite"/>
    </source>
</evidence>
<dbReference type="OrthoDB" id="377549at2759"/>
<feature type="transmembrane region" description="Helical" evidence="2">
    <location>
        <begin position="305"/>
        <end position="323"/>
    </location>
</feature>
<dbReference type="AlphaFoldDB" id="A0A1X0NL83"/>
<organism evidence="3 4">
    <name type="scientific">Trypanosoma theileri</name>
    <dbReference type="NCBI Taxonomy" id="67003"/>
    <lineage>
        <taxon>Eukaryota</taxon>
        <taxon>Discoba</taxon>
        <taxon>Euglenozoa</taxon>
        <taxon>Kinetoplastea</taxon>
        <taxon>Metakinetoplastina</taxon>
        <taxon>Trypanosomatida</taxon>
        <taxon>Trypanosomatidae</taxon>
        <taxon>Trypanosoma</taxon>
    </lineage>
</organism>
<protein>
    <submittedName>
        <fullName evidence="3">Putative glucosamine-fructose-6-phosphate aminotransferase</fullName>
    </submittedName>
</protein>
<feature type="transmembrane region" description="Helical" evidence="2">
    <location>
        <begin position="330"/>
        <end position="350"/>
    </location>
</feature>
<dbReference type="STRING" id="67003.A0A1X0NL83"/>
<evidence type="ECO:0000313" key="4">
    <source>
        <dbReference type="Proteomes" id="UP000192257"/>
    </source>
</evidence>
<feature type="region of interest" description="Disordered" evidence="1">
    <location>
        <begin position="440"/>
        <end position="495"/>
    </location>
</feature>
<evidence type="ECO:0000313" key="3">
    <source>
        <dbReference type="EMBL" id="ORC85466.1"/>
    </source>
</evidence>
<dbReference type="VEuPathDB" id="TriTrypDB:TM35_000352100"/>
<evidence type="ECO:0000256" key="2">
    <source>
        <dbReference type="SAM" id="Phobius"/>
    </source>
</evidence>
<proteinExistence type="predicted"/>
<name>A0A1X0NL83_9TRYP</name>
<keyword evidence="3" id="KW-0808">Transferase</keyword>
<dbReference type="PANTHER" id="PTHR33538:SF2">
    <property type="entry name" value="PROTEIN GAMETE EXPRESSED 1"/>
    <property type="match status" value="1"/>
</dbReference>
<dbReference type="PANTHER" id="PTHR33538">
    <property type="entry name" value="PROTEIN GAMETE EXPRESSED 1"/>
    <property type="match status" value="1"/>
</dbReference>
<keyword evidence="2" id="KW-1133">Transmembrane helix</keyword>
<keyword evidence="2" id="KW-0812">Transmembrane</keyword>
<dbReference type="InterPro" id="IPR040346">
    <property type="entry name" value="GEX1/Brambleberry"/>
</dbReference>
<dbReference type="EMBL" id="NBCO01000035">
    <property type="protein sequence ID" value="ORC85466.1"/>
    <property type="molecule type" value="Genomic_DNA"/>
</dbReference>
<dbReference type="RefSeq" id="XP_028879532.1">
    <property type="nucleotide sequence ID" value="XM_029029263.1"/>
</dbReference>
<feature type="transmembrane region" description="Helical" evidence="2">
    <location>
        <begin position="375"/>
        <end position="395"/>
    </location>
</feature>
<sequence>MAWPVWLSVPFQTPQEKKEAAHSTFTFEQKYRNPGLPPLSLVRRKANTHSNRHVMQLLDELEAKSRVSTCWKNAIESLKEGCGSLRTDDGARSRLALRMASCDGESDGGHRSWPRCSIDRDSDIRQCVQHLGDAQYLVYAQYRLHTDVLCLYIQEEVFQERTEAVVKTLYAGAAAASETLQSLRDSSDELLGSVEEATRQQKSNFIETQRLYGQLQELRDGQSKAFESLRESTERVMQSVTDAGLSLSRMHVALDEGAAHAAAAVKEITRETAAFQSRTEAYASNMLQVLERVEGFQQSLVEGTMGIGAMFHCAILLLILLLFTIPARTAAARLPCIAVVCVAYAIRPFLPRTLNYALGATGGNSNNNNNNSNNIFFVFVTLVVGATLLFFAYTYRSPDQALRLVLRCEMRRVLEDTRGSMLEDVRQTVIEGVTEAMPRVGGFAGSHQQQRREESARLLVSSMSNKEEAELGVEEEENGVRTPPTVKKPRRRKSS</sequence>
<keyword evidence="2" id="KW-0472">Membrane</keyword>
<accession>A0A1X0NL83</accession>
<dbReference type="GeneID" id="39989043"/>
<keyword evidence="4" id="KW-1185">Reference proteome</keyword>
<reference evidence="3 4" key="1">
    <citation type="submission" date="2017-03" db="EMBL/GenBank/DDBJ databases">
        <title>An alternative strategy for trypanosome survival in the mammalian bloodstream revealed through genome and transcriptome analysis of the ubiquitous bovine parasite Trypanosoma (Megatrypanum) theileri.</title>
        <authorList>
            <person name="Kelly S."/>
            <person name="Ivens A."/>
            <person name="Mott A."/>
            <person name="O'Neill E."/>
            <person name="Emms D."/>
            <person name="Macleod O."/>
            <person name="Voorheis P."/>
            <person name="Matthews J."/>
            <person name="Matthews K."/>
            <person name="Carrington M."/>
        </authorList>
    </citation>
    <scope>NUCLEOTIDE SEQUENCE [LARGE SCALE GENOMIC DNA]</scope>
    <source>
        <strain evidence="3">Edinburgh</strain>
    </source>
</reference>
<comment type="caution">
    <text evidence="3">The sequence shown here is derived from an EMBL/GenBank/DDBJ whole genome shotgun (WGS) entry which is preliminary data.</text>
</comment>
<gene>
    <name evidence="3" type="ORF">TM35_000352100</name>
</gene>
<dbReference type="Proteomes" id="UP000192257">
    <property type="component" value="Unassembled WGS sequence"/>
</dbReference>